<dbReference type="GO" id="GO:0005886">
    <property type="term" value="C:plasma membrane"/>
    <property type="evidence" value="ECO:0007669"/>
    <property type="project" value="TreeGrafter"/>
</dbReference>
<evidence type="ECO:0000313" key="4">
    <source>
        <dbReference type="EMBL" id="MBA4537987.1"/>
    </source>
</evidence>
<organism evidence="5 6">
    <name type="scientific">Bacillus aquiflavi</name>
    <dbReference type="NCBI Taxonomy" id="2672567"/>
    <lineage>
        <taxon>Bacteria</taxon>
        <taxon>Bacillati</taxon>
        <taxon>Bacillota</taxon>
        <taxon>Bacilli</taxon>
        <taxon>Bacillales</taxon>
        <taxon>Bacillaceae</taxon>
        <taxon>Bacillus</taxon>
    </lineage>
</organism>
<dbReference type="Pfam" id="PF09335">
    <property type="entry name" value="VTT_dom"/>
    <property type="match status" value="1"/>
</dbReference>
<dbReference type="PANTHER" id="PTHR42709">
    <property type="entry name" value="ALKALINE PHOSPHATASE LIKE PROTEIN"/>
    <property type="match status" value="1"/>
</dbReference>
<evidence type="ECO:0000313" key="6">
    <source>
        <dbReference type="Proteomes" id="UP000472971"/>
    </source>
</evidence>
<dbReference type="AlphaFoldDB" id="A0A6B3W2R0"/>
<comment type="caution">
    <text evidence="5">The sequence shown here is derived from an EMBL/GenBank/DDBJ whole genome shotgun (WGS) entry which is preliminary data.</text>
</comment>
<feature type="domain" description="VTT" evidence="3">
    <location>
        <begin position="29"/>
        <end position="154"/>
    </location>
</feature>
<dbReference type="PANTHER" id="PTHR42709:SF8">
    <property type="entry name" value="UNDECAPRENYL PHOSPHATE TRANSPORTER A"/>
    <property type="match status" value="1"/>
</dbReference>
<protein>
    <submittedName>
        <fullName evidence="5">DedA family protein</fullName>
    </submittedName>
</protein>
<name>A0A6B3W2R0_9BACI</name>
<reference evidence="5 6" key="1">
    <citation type="submission" date="2020-02" db="EMBL/GenBank/DDBJ databases">
        <title>Bacillus aquiflavi sp. nov., isolated from yellow water of strong flavor Chinese baijiu in Yibin region of China.</title>
        <authorList>
            <person name="Xie J."/>
        </authorList>
    </citation>
    <scope>NUCLEOTIDE SEQUENCE [LARGE SCALE GENOMIC DNA]</scope>
    <source>
        <strain evidence="5 6">3H-10</strain>
    </source>
</reference>
<evidence type="ECO:0000313" key="7">
    <source>
        <dbReference type="Proteomes" id="UP000570010"/>
    </source>
</evidence>
<dbReference type="EMBL" id="JAAIWN010000029">
    <property type="protein sequence ID" value="NEY82243.1"/>
    <property type="molecule type" value="Genomic_DNA"/>
</dbReference>
<evidence type="ECO:0000256" key="1">
    <source>
        <dbReference type="ARBA" id="ARBA00010792"/>
    </source>
</evidence>
<reference evidence="4 7" key="2">
    <citation type="submission" date="2020-07" db="EMBL/GenBank/DDBJ databases">
        <authorList>
            <person name="Feng H."/>
        </authorList>
    </citation>
    <scope>NUCLEOTIDE SEQUENCE [LARGE SCALE GENOMIC DNA]</scope>
    <source>
        <strain evidence="4">S-12</strain>
        <strain evidence="7">s-12</strain>
    </source>
</reference>
<sequence length="198" mass="22522">METFVLTIFEYLAELGYFGIALGLMIEVIPSEIVLSYGGFLISIGKINFFGAFLAGVIGGTLAQIFLYWLGLYGGRPFLNRFGKYLFINERQLNAAEAWFDRYGTGVIFTARFIPVIRHAISIPAGISKMPLSQFTVYTVAAIIPWTVLFLLLGMELGEHWHNIKDYARPFLKPIIFLTIVSASIYFIYTNWKKKHNR</sequence>
<proteinExistence type="inferred from homology"/>
<feature type="transmembrane region" description="Helical" evidence="2">
    <location>
        <begin position="15"/>
        <end position="35"/>
    </location>
</feature>
<dbReference type="InterPro" id="IPR032816">
    <property type="entry name" value="VTT_dom"/>
</dbReference>
<dbReference type="Proteomes" id="UP000472971">
    <property type="component" value="Unassembled WGS sequence"/>
</dbReference>
<accession>A0A6B3W2R0</accession>
<evidence type="ECO:0000313" key="5">
    <source>
        <dbReference type="EMBL" id="NEY82243.1"/>
    </source>
</evidence>
<keyword evidence="2" id="KW-1133">Transmembrane helix</keyword>
<evidence type="ECO:0000259" key="3">
    <source>
        <dbReference type="Pfam" id="PF09335"/>
    </source>
</evidence>
<dbReference type="Proteomes" id="UP000570010">
    <property type="component" value="Unassembled WGS sequence"/>
</dbReference>
<comment type="similarity">
    <text evidence="1">Belongs to the DedA family.</text>
</comment>
<dbReference type="InterPro" id="IPR051311">
    <property type="entry name" value="DedA_domain"/>
</dbReference>
<feature type="transmembrane region" description="Helical" evidence="2">
    <location>
        <begin position="175"/>
        <end position="192"/>
    </location>
</feature>
<keyword evidence="2" id="KW-0812">Transmembrane</keyword>
<evidence type="ECO:0000256" key="2">
    <source>
        <dbReference type="SAM" id="Phobius"/>
    </source>
</evidence>
<feature type="transmembrane region" description="Helical" evidence="2">
    <location>
        <begin position="135"/>
        <end position="155"/>
    </location>
</feature>
<feature type="transmembrane region" description="Helical" evidence="2">
    <location>
        <begin position="47"/>
        <end position="70"/>
    </location>
</feature>
<keyword evidence="2" id="KW-0472">Membrane</keyword>
<gene>
    <name evidence="5" type="ORF">G4D64_12190</name>
    <name evidence="4" type="ORF">H1Z61_12800</name>
</gene>
<dbReference type="EMBL" id="JACEIO010000031">
    <property type="protein sequence ID" value="MBA4537987.1"/>
    <property type="molecule type" value="Genomic_DNA"/>
</dbReference>
<keyword evidence="6" id="KW-1185">Reference proteome</keyword>